<proteinExistence type="predicted"/>
<feature type="transmembrane region" description="Helical" evidence="1">
    <location>
        <begin position="230"/>
        <end position="250"/>
    </location>
</feature>
<organism evidence="3 5">
    <name type="scientific">Acutalibacter muris</name>
    <dbReference type="NCBI Taxonomy" id="1796620"/>
    <lineage>
        <taxon>Bacteria</taxon>
        <taxon>Bacillati</taxon>
        <taxon>Bacillota</taxon>
        <taxon>Clostridia</taxon>
        <taxon>Eubacteriales</taxon>
        <taxon>Acutalibacteraceae</taxon>
        <taxon>Acutalibacter</taxon>
    </lineage>
</organism>
<evidence type="ECO:0000313" key="5">
    <source>
        <dbReference type="Proteomes" id="UP000596035"/>
    </source>
</evidence>
<feature type="transmembrane region" description="Helical" evidence="1">
    <location>
        <begin position="44"/>
        <end position="64"/>
    </location>
</feature>
<feature type="transmembrane region" description="Helical" evidence="1">
    <location>
        <begin position="71"/>
        <end position="92"/>
    </location>
</feature>
<feature type="transmembrane region" description="Helical" evidence="1">
    <location>
        <begin position="293"/>
        <end position="310"/>
    </location>
</feature>
<feature type="transmembrane region" description="Helical" evidence="1">
    <location>
        <begin position="262"/>
        <end position="281"/>
    </location>
</feature>
<keyword evidence="4" id="KW-1185">Reference proteome</keyword>
<protein>
    <submittedName>
        <fullName evidence="3">Uncharacterized protein</fullName>
    </submittedName>
</protein>
<feature type="transmembrane region" description="Helical" evidence="1">
    <location>
        <begin position="128"/>
        <end position="150"/>
    </location>
</feature>
<reference evidence="4" key="2">
    <citation type="submission" date="2017-05" db="EMBL/GenBank/DDBJ databases">
        <title>Improved OligoMM genomes.</title>
        <authorList>
            <person name="Garzetti D."/>
        </authorList>
    </citation>
    <scope>NUCLEOTIDE SEQUENCE [LARGE SCALE GENOMIC DNA]</scope>
    <source>
        <strain evidence="4">KB18</strain>
    </source>
</reference>
<dbReference type="KEGG" id="amur:ADH66_00645"/>
<evidence type="ECO:0000256" key="1">
    <source>
        <dbReference type="SAM" id="Phobius"/>
    </source>
</evidence>
<reference evidence="3 5" key="3">
    <citation type="submission" date="2020-11" db="EMBL/GenBank/DDBJ databases">
        <title>Closed and high quality bacterial genomes of the OMM12 community.</title>
        <authorList>
            <person name="Marbouty M."/>
            <person name="Lamy-Besnier Q."/>
            <person name="Debarbieux L."/>
            <person name="Koszul R."/>
        </authorList>
    </citation>
    <scope>NUCLEOTIDE SEQUENCE [LARGE SCALE GENOMIC DNA]</scope>
    <source>
        <strain evidence="3 5">KB18</strain>
    </source>
</reference>
<gene>
    <name evidence="2" type="ORF">ADH66_00645</name>
    <name evidence="3" type="ORF">I5Q82_10635</name>
</gene>
<feature type="transmembrane region" description="Helical" evidence="1">
    <location>
        <begin position="195"/>
        <end position="218"/>
    </location>
</feature>
<accession>A0A1Z2XLI9</accession>
<evidence type="ECO:0000313" key="3">
    <source>
        <dbReference type="EMBL" id="QQR28583.1"/>
    </source>
</evidence>
<reference evidence="2" key="1">
    <citation type="journal article" date="2017" name="Genome Announc.">
        <title>High-Quality Whole-Genome Sequences of the Oligo-Mouse-Microbiota Bacterial Community.</title>
        <authorList>
            <person name="Garzetti D."/>
            <person name="Brugiroux S."/>
            <person name="Bunk B."/>
            <person name="Pukall R."/>
            <person name="McCoy K.D."/>
            <person name="Macpherson A.J."/>
            <person name="Stecher B."/>
        </authorList>
    </citation>
    <scope>NUCLEOTIDE SEQUENCE</scope>
    <source>
        <strain evidence="2">KB18</strain>
    </source>
</reference>
<dbReference type="Proteomes" id="UP000196710">
    <property type="component" value="Chromosome"/>
</dbReference>
<dbReference type="RefSeq" id="WP_066537013.1">
    <property type="nucleotide sequence ID" value="NZ_CP021422.1"/>
</dbReference>
<keyword evidence="1" id="KW-1133">Transmembrane helix</keyword>
<evidence type="ECO:0000313" key="2">
    <source>
        <dbReference type="EMBL" id="ASB39294.1"/>
    </source>
</evidence>
<keyword evidence="1" id="KW-0812">Transmembrane</keyword>
<feature type="transmembrane region" description="Helical" evidence="1">
    <location>
        <begin position="317"/>
        <end position="337"/>
    </location>
</feature>
<evidence type="ECO:0000313" key="4">
    <source>
        <dbReference type="Proteomes" id="UP000196710"/>
    </source>
</evidence>
<keyword evidence="1" id="KW-0472">Membrane</keyword>
<feature type="transmembrane region" description="Helical" evidence="1">
    <location>
        <begin position="98"/>
        <end position="116"/>
    </location>
</feature>
<name>A0A1Z2XLI9_9FIRM</name>
<dbReference type="AlphaFoldDB" id="A0A1Z2XLI9"/>
<dbReference type="Proteomes" id="UP000596035">
    <property type="component" value="Chromosome"/>
</dbReference>
<feature type="transmembrane region" description="Helical" evidence="1">
    <location>
        <begin position="349"/>
        <end position="370"/>
    </location>
</feature>
<feature type="transmembrane region" description="Helical" evidence="1">
    <location>
        <begin position="162"/>
        <end position="183"/>
    </location>
</feature>
<dbReference type="EMBL" id="CP065321">
    <property type="protein sequence ID" value="QQR28583.1"/>
    <property type="molecule type" value="Genomic_DNA"/>
</dbReference>
<dbReference type="EMBL" id="CP021422">
    <property type="protein sequence ID" value="ASB39294.1"/>
    <property type="molecule type" value="Genomic_DNA"/>
</dbReference>
<sequence length="377" mass="41492">MPKRSVIKMIILSLVSLGTVITCTVLYAADIHRLGEAGTPGVPRVLVLAYFIIYPALCVCVGSVSGTEGRYMGFLPAAVALLISLCVFNLGIVFPYAALGYASFAISYFMSAHGGLERCVQDTLSKPLGIFILTTAYALAAALLLCPLDALDTFEKYEAPLFFTVPLGLIYYPLIFIITGAAAGRFPKKLWPVPLAVLAILFAVSNCYGSGIFALGYWNDADYYMRQVVPIMLVYLGLGYFALLLSRVFFWNRPELLIPRFWVALGSLAAGPLIFGVAYIPGFCWGHPLWGELLWYLLHLGLAVTVGILSGRNIKRYVLMPFFPLLVTYIQIYPPVIPGTEPKLPLDLGEKWCVICFFACALCMLLKPLLKPKNKRV</sequence>